<dbReference type="Proteomes" id="UP000011518">
    <property type="component" value="Unassembled WGS sequence"/>
</dbReference>
<protein>
    <recommendedName>
        <fullName evidence="7">MICOS complex subunit</fullName>
    </recommendedName>
</protein>
<accession>L9L234</accession>
<dbReference type="PANTHER" id="PTHR14564">
    <property type="entry name" value="MICOS COMPLEX SUBUNIT MIC26 / MIC27 FAMILY MEMBER"/>
    <property type="match status" value="1"/>
</dbReference>
<dbReference type="STRING" id="246437.L9L234"/>
<dbReference type="GO" id="GO:0042407">
    <property type="term" value="P:cristae formation"/>
    <property type="evidence" value="ECO:0007669"/>
    <property type="project" value="InterPro"/>
</dbReference>
<evidence type="ECO:0000313" key="9">
    <source>
        <dbReference type="EMBL" id="ELW68993.1"/>
    </source>
</evidence>
<sequence length="205" mass="21796">MRKLAAAPAGVTSASLGWCRGAYVFVKTGITDTVQLGKDAYVYLKNPPPDFLPKMGVITVLGLAGLISARKESKFKRIAYPLGLATLGATVCYPVQSVRVAKVTGKNTYAASQWIVGAVRSLWRKGNRRESMPERTDKTKLERSAEIERPAKAAQVLVLPDSAPAPELGCDSEAAAGAAPNPPDPKLTDHPQAHPEVVGAFCARS</sequence>
<keyword evidence="10" id="KW-1185">Reference proteome</keyword>
<keyword evidence="3" id="KW-0812">Transmembrane</keyword>
<dbReference type="Pfam" id="PF09769">
    <property type="entry name" value="ApoO"/>
    <property type="match status" value="1"/>
</dbReference>
<evidence type="ECO:0000256" key="8">
    <source>
        <dbReference type="SAM" id="MobiDB-lite"/>
    </source>
</evidence>
<comment type="similarity">
    <text evidence="2">Belongs to the apolipoprotein O/MICOS complex subunit Mic27 family.</text>
</comment>
<organism evidence="9 10">
    <name type="scientific">Tupaia chinensis</name>
    <name type="common">Chinese tree shrew</name>
    <name type="synonym">Tupaia belangeri chinensis</name>
    <dbReference type="NCBI Taxonomy" id="246437"/>
    <lineage>
        <taxon>Eukaryota</taxon>
        <taxon>Metazoa</taxon>
        <taxon>Chordata</taxon>
        <taxon>Craniata</taxon>
        <taxon>Vertebrata</taxon>
        <taxon>Euteleostomi</taxon>
        <taxon>Mammalia</taxon>
        <taxon>Eutheria</taxon>
        <taxon>Euarchontoglires</taxon>
        <taxon>Scandentia</taxon>
        <taxon>Tupaiidae</taxon>
        <taxon>Tupaia</taxon>
    </lineage>
</organism>
<evidence type="ECO:0000256" key="2">
    <source>
        <dbReference type="ARBA" id="ARBA00010904"/>
    </source>
</evidence>
<gene>
    <name evidence="9" type="ORF">TREES_T100015882</name>
</gene>
<keyword evidence="7" id="KW-0999">Mitochondrion inner membrane</keyword>
<dbReference type="GO" id="GO:0061617">
    <property type="term" value="C:MICOS complex"/>
    <property type="evidence" value="ECO:0007669"/>
    <property type="project" value="UniProtKB-UniRule"/>
</dbReference>
<comment type="subcellular location">
    <subcellularLocation>
        <location evidence="7">Mitochondrion inner membrane</location>
    </subcellularLocation>
    <subcellularLocation>
        <location evidence="1">Mitochondrion membrane</location>
    </subcellularLocation>
</comment>
<keyword evidence="6" id="KW-0472">Membrane</keyword>
<comment type="function">
    <text evidence="7">Component of the MICOS complex, a large protein complex of the mitochondrial inner membrane that plays crucial roles in the maintenance of crista junctions, inner membrane architecture, and formation of contact sites to the outer membrane.</text>
</comment>
<evidence type="ECO:0000256" key="6">
    <source>
        <dbReference type="ARBA" id="ARBA00023136"/>
    </source>
</evidence>
<feature type="region of interest" description="Disordered" evidence="8">
    <location>
        <begin position="162"/>
        <end position="198"/>
    </location>
</feature>
<dbReference type="InterPro" id="IPR033182">
    <property type="entry name" value="MIC26/MIC27_animal"/>
</dbReference>
<evidence type="ECO:0000313" key="10">
    <source>
        <dbReference type="Proteomes" id="UP000011518"/>
    </source>
</evidence>
<keyword evidence="5 7" id="KW-0496">Mitochondrion</keyword>
<proteinExistence type="inferred from homology"/>
<dbReference type="EMBL" id="KB320555">
    <property type="protein sequence ID" value="ELW68993.1"/>
    <property type="molecule type" value="Genomic_DNA"/>
</dbReference>
<comment type="subunit">
    <text evidence="7">Component of the mitochondrial contact site and cristae organizing system (MICOS) complex.</text>
</comment>
<evidence type="ECO:0000256" key="7">
    <source>
        <dbReference type="RuleBase" id="RU363021"/>
    </source>
</evidence>
<dbReference type="InParanoid" id="L9L234"/>
<evidence type="ECO:0000256" key="4">
    <source>
        <dbReference type="ARBA" id="ARBA00022989"/>
    </source>
</evidence>
<dbReference type="eggNOG" id="KOG4798">
    <property type="taxonomic scope" value="Eukaryota"/>
</dbReference>
<evidence type="ECO:0000256" key="3">
    <source>
        <dbReference type="ARBA" id="ARBA00022692"/>
    </source>
</evidence>
<dbReference type="AlphaFoldDB" id="L9L234"/>
<name>L9L234_TUPCH</name>
<keyword evidence="9" id="KW-0449">Lipoprotein</keyword>
<dbReference type="InterPro" id="IPR019166">
    <property type="entry name" value="MIC26/MIC27"/>
</dbReference>
<reference evidence="10" key="2">
    <citation type="journal article" date="2013" name="Nat. Commun.">
        <title>Genome of the Chinese tree shrew.</title>
        <authorList>
            <person name="Fan Y."/>
            <person name="Huang Z.Y."/>
            <person name="Cao C.C."/>
            <person name="Chen C.S."/>
            <person name="Chen Y.X."/>
            <person name="Fan D.D."/>
            <person name="He J."/>
            <person name="Hou H.L."/>
            <person name="Hu L."/>
            <person name="Hu X.T."/>
            <person name="Jiang X.T."/>
            <person name="Lai R."/>
            <person name="Lang Y.S."/>
            <person name="Liang B."/>
            <person name="Liao S.G."/>
            <person name="Mu D."/>
            <person name="Ma Y.Y."/>
            <person name="Niu Y.Y."/>
            <person name="Sun X.Q."/>
            <person name="Xia J.Q."/>
            <person name="Xiao J."/>
            <person name="Xiong Z.Q."/>
            <person name="Xu L."/>
            <person name="Yang L."/>
            <person name="Zhang Y."/>
            <person name="Zhao W."/>
            <person name="Zhao X.D."/>
            <person name="Zheng Y.T."/>
            <person name="Zhou J.M."/>
            <person name="Zhu Y.B."/>
            <person name="Zhang G.J."/>
            <person name="Wang J."/>
            <person name="Yao Y.G."/>
        </authorList>
    </citation>
    <scope>NUCLEOTIDE SEQUENCE [LARGE SCALE GENOMIC DNA]</scope>
</reference>
<evidence type="ECO:0000256" key="5">
    <source>
        <dbReference type="ARBA" id="ARBA00023128"/>
    </source>
</evidence>
<keyword evidence="4" id="KW-1133">Transmembrane helix</keyword>
<reference evidence="10" key="1">
    <citation type="submission" date="2012-07" db="EMBL/GenBank/DDBJ databases">
        <title>Genome of the Chinese tree shrew, a rising model animal genetically related to primates.</title>
        <authorList>
            <person name="Zhang G."/>
            <person name="Fan Y."/>
            <person name="Yao Y."/>
            <person name="Huang Z."/>
        </authorList>
    </citation>
    <scope>NUCLEOTIDE SEQUENCE [LARGE SCALE GENOMIC DNA]</scope>
</reference>
<evidence type="ECO:0000256" key="1">
    <source>
        <dbReference type="ARBA" id="ARBA00004325"/>
    </source>
</evidence>